<dbReference type="EMBL" id="JACEEZ010014265">
    <property type="protein sequence ID" value="KAG0719590.1"/>
    <property type="molecule type" value="Genomic_DNA"/>
</dbReference>
<keyword evidence="2" id="KW-1185">Reference proteome</keyword>
<accession>A0A8J4Y1T9</accession>
<sequence length="130" mass="14209">MPVLHPSNKNHYWGDTTPRAFESFRDFFSSPEPFSWSRATPRVPVVVPWGARYYPTHPIVFCRTSGEVGVPAPPQLGAGPNSLDCLPNFRSAGVSTTRIFAALPQSNGHAEAAVWVKHLILQAAPNGKSQ</sequence>
<evidence type="ECO:0000313" key="1">
    <source>
        <dbReference type="EMBL" id="KAG0719590.1"/>
    </source>
</evidence>
<dbReference type="Proteomes" id="UP000770661">
    <property type="component" value="Unassembled WGS sequence"/>
</dbReference>
<proteinExistence type="predicted"/>
<comment type="caution">
    <text evidence="1">The sequence shown here is derived from an EMBL/GenBank/DDBJ whole genome shotgun (WGS) entry which is preliminary data.</text>
</comment>
<gene>
    <name evidence="1" type="ORF">GWK47_050123</name>
</gene>
<name>A0A8J4Y1T9_CHIOP</name>
<organism evidence="1 2">
    <name type="scientific">Chionoecetes opilio</name>
    <name type="common">Atlantic snow crab</name>
    <name type="synonym">Cancer opilio</name>
    <dbReference type="NCBI Taxonomy" id="41210"/>
    <lineage>
        <taxon>Eukaryota</taxon>
        <taxon>Metazoa</taxon>
        <taxon>Ecdysozoa</taxon>
        <taxon>Arthropoda</taxon>
        <taxon>Crustacea</taxon>
        <taxon>Multicrustacea</taxon>
        <taxon>Malacostraca</taxon>
        <taxon>Eumalacostraca</taxon>
        <taxon>Eucarida</taxon>
        <taxon>Decapoda</taxon>
        <taxon>Pleocyemata</taxon>
        <taxon>Brachyura</taxon>
        <taxon>Eubrachyura</taxon>
        <taxon>Majoidea</taxon>
        <taxon>Majidae</taxon>
        <taxon>Chionoecetes</taxon>
    </lineage>
</organism>
<dbReference type="AlphaFoldDB" id="A0A8J4Y1T9"/>
<protein>
    <submittedName>
        <fullName evidence="1">Uncharacterized protein</fullName>
    </submittedName>
</protein>
<reference evidence="1" key="1">
    <citation type="submission" date="2020-07" db="EMBL/GenBank/DDBJ databases">
        <title>The High-quality genome of the commercially important snow crab, Chionoecetes opilio.</title>
        <authorList>
            <person name="Jeong J.-H."/>
            <person name="Ryu S."/>
        </authorList>
    </citation>
    <scope>NUCLEOTIDE SEQUENCE</scope>
    <source>
        <strain evidence="1">MADBK_172401_WGS</strain>
        <tissue evidence="1">Digestive gland</tissue>
    </source>
</reference>
<evidence type="ECO:0000313" key="2">
    <source>
        <dbReference type="Proteomes" id="UP000770661"/>
    </source>
</evidence>